<reference evidence="7" key="1">
    <citation type="submission" date="2019-11" db="EMBL/GenBank/DDBJ databases">
        <authorList>
            <person name="Liu Y."/>
            <person name="Hou J."/>
            <person name="Li T.-Q."/>
            <person name="Guan C.-H."/>
            <person name="Wu X."/>
            <person name="Wu H.-Z."/>
            <person name="Ling F."/>
            <person name="Zhang R."/>
            <person name="Shi X.-G."/>
            <person name="Ren J.-P."/>
            <person name="Chen E.-F."/>
            <person name="Sun J.-M."/>
        </authorList>
    </citation>
    <scope>NUCLEOTIDE SEQUENCE</scope>
    <source>
        <strain evidence="7">Adult_tree_wgs_1</strain>
        <tissue evidence="7">Leaves</tissue>
    </source>
</reference>
<gene>
    <name evidence="7" type="ORF">RHSIM_Rhsim04G0099200</name>
</gene>
<dbReference type="PANTHER" id="PTHR12290">
    <property type="entry name" value="CORNICHON-RELATED"/>
    <property type="match status" value="1"/>
</dbReference>
<sequence>MAWEAILWAIFFLMNIGLIAFNLYQIVCLSDLEADYMNPFESSSRINAVVVPEFALHGVLCVLLLLTGHWIMFLFTLPIACYNASLFLKRRHLIDVTEVFRFLSAEKKYRIIKLGFYLVLFVLVIIRKIYLLPGHRVLSAGTFSAILSVFHFNNEELDVRSSFLEF</sequence>
<dbReference type="EMBL" id="WJXA01000004">
    <property type="protein sequence ID" value="KAF7145294.1"/>
    <property type="molecule type" value="Genomic_DNA"/>
</dbReference>
<keyword evidence="5 6" id="KW-0472">Membrane</keyword>
<dbReference type="InterPro" id="IPR003377">
    <property type="entry name" value="Cornichon"/>
</dbReference>
<evidence type="ECO:0000313" key="8">
    <source>
        <dbReference type="Proteomes" id="UP000626092"/>
    </source>
</evidence>
<comment type="subcellular location">
    <subcellularLocation>
        <location evidence="1">Membrane</location>
        <topology evidence="1">Multi-pass membrane protein</topology>
    </subcellularLocation>
</comment>
<keyword evidence="4 6" id="KW-1133">Transmembrane helix</keyword>
<dbReference type="Pfam" id="PF03311">
    <property type="entry name" value="Cornichon"/>
    <property type="match status" value="1"/>
</dbReference>
<keyword evidence="3 6" id="KW-0812">Transmembrane</keyword>
<evidence type="ECO:0000256" key="1">
    <source>
        <dbReference type="ARBA" id="ARBA00004141"/>
    </source>
</evidence>
<comment type="caution">
    <text evidence="7">The sequence shown here is derived from an EMBL/GenBank/DDBJ whole genome shotgun (WGS) entry which is preliminary data.</text>
</comment>
<evidence type="ECO:0000256" key="6">
    <source>
        <dbReference type="SAM" id="Phobius"/>
    </source>
</evidence>
<accession>A0A834H499</accession>
<feature type="transmembrane region" description="Helical" evidence="6">
    <location>
        <begin position="109"/>
        <end position="130"/>
    </location>
</feature>
<comment type="similarity">
    <text evidence="2">Belongs to the cornichon family.</text>
</comment>
<keyword evidence="8" id="KW-1185">Reference proteome</keyword>
<evidence type="ECO:0000256" key="4">
    <source>
        <dbReference type="ARBA" id="ARBA00022989"/>
    </source>
</evidence>
<proteinExistence type="inferred from homology"/>
<feature type="transmembrane region" description="Helical" evidence="6">
    <location>
        <begin position="6"/>
        <end position="24"/>
    </location>
</feature>
<protein>
    <recommendedName>
        <fullName evidence="9">Cornichon</fullName>
    </recommendedName>
</protein>
<evidence type="ECO:0000256" key="2">
    <source>
        <dbReference type="ARBA" id="ARBA00010095"/>
    </source>
</evidence>
<dbReference type="Proteomes" id="UP000626092">
    <property type="component" value="Unassembled WGS sequence"/>
</dbReference>
<dbReference type="GO" id="GO:0016020">
    <property type="term" value="C:membrane"/>
    <property type="evidence" value="ECO:0007669"/>
    <property type="project" value="UniProtKB-SubCell"/>
</dbReference>
<evidence type="ECO:0000313" key="7">
    <source>
        <dbReference type="EMBL" id="KAF7145294.1"/>
    </source>
</evidence>
<dbReference type="OrthoDB" id="434393at2759"/>
<dbReference type="SMART" id="SM01398">
    <property type="entry name" value="Cornichon"/>
    <property type="match status" value="1"/>
</dbReference>
<dbReference type="AlphaFoldDB" id="A0A834H499"/>
<evidence type="ECO:0000256" key="5">
    <source>
        <dbReference type="ARBA" id="ARBA00023136"/>
    </source>
</evidence>
<feature type="transmembrane region" description="Helical" evidence="6">
    <location>
        <begin position="71"/>
        <end position="88"/>
    </location>
</feature>
<name>A0A834H499_RHOSS</name>
<dbReference type="GO" id="GO:0016192">
    <property type="term" value="P:vesicle-mediated transport"/>
    <property type="evidence" value="ECO:0007669"/>
    <property type="project" value="InterPro"/>
</dbReference>
<organism evidence="7 8">
    <name type="scientific">Rhododendron simsii</name>
    <name type="common">Sims's rhododendron</name>
    <dbReference type="NCBI Taxonomy" id="118357"/>
    <lineage>
        <taxon>Eukaryota</taxon>
        <taxon>Viridiplantae</taxon>
        <taxon>Streptophyta</taxon>
        <taxon>Embryophyta</taxon>
        <taxon>Tracheophyta</taxon>
        <taxon>Spermatophyta</taxon>
        <taxon>Magnoliopsida</taxon>
        <taxon>eudicotyledons</taxon>
        <taxon>Gunneridae</taxon>
        <taxon>Pentapetalae</taxon>
        <taxon>asterids</taxon>
        <taxon>Ericales</taxon>
        <taxon>Ericaceae</taxon>
        <taxon>Ericoideae</taxon>
        <taxon>Rhodoreae</taxon>
        <taxon>Rhododendron</taxon>
    </lineage>
</organism>
<evidence type="ECO:0008006" key="9">
    <source>
        <dbReference type="Google" id="ProtNLM"/>
    </source>
</evidence>
<evidence type="ECO:0000256" key="3">
    <source>
        <dbReference type="ARBA" id="ARBA00022692"/>
    </source>
</evidence>